<reference evidence="1" key="1">
    <citation type="journal article" date="2013" name="Nature">
        <title>Draft genome of the wheat A-genome progenitor Triticum urartu.</title>
        <authorList>
            <person name="Ling H.Q."/>
            <person name="Zhao S."/>
            <person name="Liu D."/>
            <person name="Wang J."/>
            <person name="Sun H."/>
            <person name="Zhang C."/>
            <person name="Fan H."/>
            <person name="Li D."/>
            <person name="Dong L."/>
            <person name="Tao Y."/>
            <person name="Gao C."/>
            <person name="Wu H."/>
            <person name="Li Y."/>
            <person name="Cui Y."/>
            <person name="Guo X."/>
            <person name="Zheng S."/>
            <person name="Wang B."/>
            <person name="Yu K."/>
            <person name="Liang Q."/>
            <person name="Yang W."/>
            <person name="Lou X."/>
            <person name="Chen J."/>
            <person name="Feng M."/>
            <person name="Jian J."/>
            <person name="Zhang X."/>
            <person name="Luo G."/>
            <person name="Jiang Y."/>
            <person name="Liu J."/>
            <person name="Wang Z."/>
            <person name="Sha Y."/>
            <person name="Zhang B."/>
            <person name="Wu H."/>
            <person name="Tang D."/>
            <person name="Shen Q."/>
            <person name="Xue P."/>
            <person name="Zou S."/>
            <person name="Wang X."/>
            <person name="Liu X."/>
            <person name="Wang F."/>
            <person name="Yang Y."/>
            <person name="An X."/>
            <person name="Dong Z."/>
            <person name="Zhang K."/>
            <person name="Zhang X."/>
            <person name="Luo M.C."/>
            <person name="Dvorak J."/>
            <person name="Tong Y."/>
            <person name="Wang J."/>
            <person name="Yang H."/>
            <person name="Li Z."/>
            <person name="Wang D."/>
            <person name="Zhang A."/>
            <person name="Wang J."/>
        </authorList>
    </citation>
    <scope>NUCLEOTIDE SEQUENCE</scope>
</reference>
<dbReference type="EMBL" id="KD241632">
    <property type="protein sequence ID" value="EMS49587.1"/>
    <property type="molecule type" value="Genomic_DNA"/>
</dbReference>
<name>M7YQA8_TRIUA</name>
<sequence>MAGAGGQFYIIISAMAQLLVAIMAQRSGTFINKQTSPSPVVDVDLTSDGRLLVAPVISAPVKVAPRSCS</sequence>
<evidence type="ECO:0000313" key="1">
    <source>
        <dbReference type="EMBL" id="EMS49587.1"/>
    </source>
</evidence>
<protein>
    <submittedName>
        <fullName evidence="1">Uncharacterized protein</fullName>
    </submittedName>
</protein>
<organism evidence="1">
    <name type="scientific">Triticum urartu</name>
    <name type="common">Red wild einkorn</name>
    <name type="synonym">Crithodium urartu</name>
    <dbReference type="NCBI Taxonomy" id="4572"/>
    <lineage>
        <taxon>Eukaryota</taxon>
        <taxon>Viridiplantae</taxon>
        <taxon>Streptophyta</taxon>
        <taxon>Embryophyta</taxon>
        <taxon>Tracheophyta</taxon>
        <taxon>Spermatophyta</taxon>
        <taxon>Magnoliopsida</taxon>
        <taxon>Liliopsida</taxon>
        <taxon>Poales</taxon>
        <taxon>Poaceae</taxon>
        <taxon>BOP clade</taxon>
        <taxon>Pooideae</taxon>
        <taxon>Triticodae</taxon>
        <taxon>Triticeae</taxon>
        <taxon>Triticinae</taxon>
        <taxon>Triticum</taxon>
    </lineage>
</organism>
<proteinExistence type="predicted"/>
<gene>
    <name evidence="1" type="ORF">TRIUR3_19788</name>
</gene>
<dbReference type="AlphaFoldDB" id="M7YQA8"/>
<accession>M7YQA8</accession>